<organism evidence="5 6">
    <name type="scientific">Cherax quadricarinatus</name>
    <name type="common">Australian red claw crayfish</name>
    <dbReference type="NCBI Taxonomy" id="27406"/>
    <lineage>
        <taxon>Eukaryota</taxon>
        <taxon>Metazoa</taxon>
        <taxon>Ecdysozoa</taxon>
        <taxon>Arthropoda</taxon>
        <taxon>Crustacea</taxon>
        <taxon>Multicrustacea</taxon>
        <taxon>Malacostraca</taxon>
        <taxon>Eumalacostraca</taxon>
        <taxon>Eucarida</taxon>
        <taxon>Decapoda</taxon>
        <taxon>Pleocyemata</taxon>
        <taxon>Astacidea</taxon>
        <taxon>Parastacoidea</taxon>
        <taxon>Parastacidae</taxon>
        <taxon>Cherax</taxon>
    </lineage>
</organism>
<dbReference type="PROSITE" id="PS01330">
    <property type="entry name" value="PABS_1"/>
    <property type="match status" value="1"/>
</dbReference>
<comment type="similarity">
    <text evidence="1">Belongs to the spermidine/spermine synthase family.</text>
</comment>
<dbReference type="GO" id="GO:0016768">
    <property type="term" value="F:spermine synthase activity"/>
    <property type="evidence" value="ECO:0007669"/>
    <property type="project" value="InterPro"/>
</dbReference>
<accession>A0AAW0VWR5</accession>
<evidence type="ECO:0000313" key="5">
    <source>
        <dbReference type="EMBL" id="KAK8721539.1"/>
    </source>
</evidence>
<evidence type="ECO:0000256" key="1">
    <source>
        <dbReference type="ARBA" id="ARBA00007867"/>
    </source>
</evidence>
<keyword evidence="6" id="KW-1185">Reference proteome</keyword>
<protein>
    <recommendedName>
        <fullName evidence="4">PABS domain-containing protein</fullName>
    </recommendedName>
</protein>
<dbReference type="Pfam" id="PF17284">
    <property type="entry name" value="Spermine_synt_N"/>
    <property type="match status" value="1"/>
</dbReference>
<sequence>MAGHSVPIDFRVNPAKVSNPVERKTLLQDLLPLIEPFTGPLIETSLCEVPGGSHVALYCSDTMTLAVKLYFNGLISATVEYYTDEVNEHKISNDDGRRLERQIREKFDCSVAKVLPALKRAPSINPYFTSSDDRILEYDVDELLFSEQTEFQKVQIYHTKSFGNMLVLDDLQNLAESDLAYTHGLMNKGLENFKEKEILILGGGDGALLWELLKEKPKYVTMIDIDDAVMRSCAKHLKSVCGDCLDNYDGEHYKATGIQCKKALTMFEEQLSSLEIPVTFTQTSHYVPSFKEKWCFYQVTHKSLKT</sequence>
<dbReference type="EMBL" id="JARKIK010000100">
    <property type="protein sequence ID" value="KAK8721539.1"/>
    <property type="molecule type" value="Genomic_DNA"/>
</dbReference>
<evidence type="ECO:0000259" key="4">
    <source>
        <dbReference type="PROSITE" id="PS51006"/>
    </source>
</evidence>
<dbReference type="InterPro" id="IPR037163">
    <property type="entry name" value="Spermidine_synt_N_sf"/>
</dbReference>
<evidence type="ECO:0000256" key="3">
    <source>
        <dbReference type="PROSITE-ProRule" id="PRU00354"/>
    </source>
</evidence>
<keyword evidence="3" id="KW-0620">Polyamine biosynthesis</keyword>
<feature type="domain" description="PABS" evidence="4">
    <location>
        <begin position="126"/>
        <end position="306"/>
    </location>
</feature>
<dbReference type="PANTHER" id="PTHR46315">
    <property type="entry name" value="SPERMINE SYNTHASE"/>
    <property type="match status" value="1"/>
</dbReference>
<keyword evidence="2 3" id="KW-0808">Transferase</keyword>
<dbReference type="Gene3D" id="2.30.140.10">
    <property type="entry name" value="Spermidine synthase, tetramerisation domain"/>
    <property type="match status" value="1"/>
</dbReference>
<comment type="caution">
    <text evidence="5">The sequence shown here is derived from an EMBL/GenBank/DDBJ whole genome shotgun (WGS) entry which is preliminary data.</text>
</comment>
<dbReference type="InterPro" id="IPR030374">
    <property type="entry name" value="PABS"/>
</dbReference>
<reference evidence="5" key="2">
    <citation type="submission" date="2024-01" db="EMBL/GenBank/DDBJ databases">
        <authorList>
            <person name="He J."/>
            <person name="Wang M."/>
            <person name="Zheng J."/>
            <person name="Liu Z."/>
        </authorList>
    </citation>
    <scope>NUCLEOTIDE SEQUENCE</scope>
    <source>
        <strain evidence="5">ZL_2023a</strain>
        <tissue evidence="5">Muscle</tissue>
    </source>
</reference>
<reference evidence="5 6" key="1">
    <citation type="journal article" date="2024" name="BMC Genomics">
        <title>Genome assembly of redclaw crayfish (Cherax quadricarinatus) provides insights into its immune adaptation and hypoxia tolerance.</title>
        <authorList>
            <person name="Liu Z."/>
            <person name="Zheng J."/>
            <person name="Li H."/>
            <person name="Fang K."/>
            <person name="Wang S."/>
            <person name="He J."/>
            <person name="Zhou D."/>
            <person name="Weng S."/>
            <person name="Chi M."/>
            <person name="Gu Z."/>
            <person name="He J."/>
            <person name="Li F."/>
            <person name="Wang M."/>
        </authorList>
    </citation>
    <scope>NUCLEOTIDE SEQUENCE [LARGE SCALE GENOMIC DNA]</scope>
    <source>
        <strain evidence="5">ZL_2023a</strain>
    </source>
</reference>
<dbReference type="PANTHER" id="PTHR46315:SF1">
    <property type="entry name" value="SPERMINE SYNTHASE"/>
    <property type="match status" value="1"/>
</dbReference>
<dbReference type="Pfam" id="PF01564">
    <property type="entry name" value="Spermine_synth"/>
    <property type="match status" value="1"/>
</dbReference>
<proteinExistence type="inferred from homology"/>
<dbReference type="InterPro" id="IPR029063">
    <property type="entry name" value="SAM-dependent_MTases_sf"/>
</dbReference>
<dbReference type="GO" id="GO:0006597">
    <property type="term" value="P:spermine biosynthetic process"/>
    <property type="evidence" value="ECO:0007669"/>
    <property type="project" value="InterPro"/>
</dbReference>
<evidence type="ECO:0000256" key="2">
    <source>
        <dbReference type="ARBA" id="ARBA00022679"/>
    </source>
</evidence>
<dbReference type="PROSITE" id="PS51006">
    <property type="entry name" value="PABS_2"/>
    <property type="match status" value="1"/>
</dbReference>
<dbReference type="InterPro" id="IPR035246">
    <property type="entry name" value="Spermidine_synt_N"/>
</dbReference>
<dbReference type="Proteomes" id="UP001445076">
    <property type="component" value="Unassembled WGS sequence"/>
</dbReference>
<gene>
    <name evidence="5" type="ORF">OTU49_012770</name>
</gene>
<name>A0AAW0VWR5_CHEQU</name>
<dbReference type="AlphaFoldDB" id="A0AAW0VWR5"/>
<dbReference type="InterPro" id="IPR030373">
    <property type="entry name" value="PABS_CS"/>
</dbReference>
<evidence type="ECO:0000313" key="6">
    <source>
        <dbReference type="Proteomes" id="UP001445076"/>
    </source>
</evidence>
<dbReference type="InterPro" id="IPR015576">
    <property type="entry name" value="Spermine_synthase_animal"/>
</dbReference>
<dbReference type="Gene3D" id="3.40.50.150">
    <property type="entry name" value="Vaccinia Virus protein VP39"/>
    <property type="match status" value="1"/>
</dbReference>
<dbReference type="EMBL" id="JARKIK010000100">
    <property type="protein sequence ID" value="KAK8721544.1"/>
    <property type="molecule type" value="Genomic_DNA"/>
</dbReference>
<comment type="caution">
    <text evidence="3">Lacks conserved residue(s) required for the propagation of feature annotation.</text>
</comment>
<dbReference type="SUPFAM" id="SSF53335">
    <property type="entry name" value="S-adenosyl-L-methionine-dependent methyltransferases"/>
    <property type="match status" value="1"/>
</dbReference>